<reference evidence="3" key="1">
    <citation type="journal article" date="2019" name="Int. J. Syst. Evol. Microbiol.">
        <title>The Global Catalogue of Microorganisms (GCM) 10K type strain sequencing project: providing services to taxonomists for standard genome sequencing and annotation.</title>
        <authorList>
            <consortium name="The Broad Institute Genomics Platform"/>
            <consortium name="The Broad Institute Genome Sequencing Center for Infectious Disease"/>
            <person name="Wu L."/>
            <person name="Ma J."/>
        </authorList>
    </citation>
    <scope>NUCLEOTIDE SEQUENCE [LARGE SCALE GENOMIC DNA]</scope>
    <source>
        <strain evidence="3">KCTC 5701</strain>
    </source>
</reference>
<keyword evidence="3" id="KW-1185">Reference proteome</keyword>
<comment type="caution">
    <text evidence="2">The sequence shown here is derived from an EMBL/GenBank/DDBJ whole genome shotgun (WGS) entry which is preliminary data.</text>
</comment>
<evidence type="ECO:0000313" key="2">
    <source>
        <dbReference type="EMBL" id="MFC5654400.1"/>
    </source>
</evidence>
<proteinExistence type="predicted"/>
<name>A0ABW0WDP1_STRNO</name>
<dbReference type="InterPro" id="IPR057170">
    <property type="entry name" value="DUF7848"/>
</dbReference>
<dbReference type="Pfam" id="PF25232">
    <property type="entry name" value="DUF7848"/>
    <property type="match status" value="1"/>
</dbReference>
<evidence type="ECO:0000259" key="1">
    <source>
        <dbReference type="Pfam" id="PF25232"/>
    </source>
</evidence>
<sequence length="77" mass="8657">MSRTVLRFVPHTIRHVPEGGVVYETFCATKPGECAETSGPKDDQAAAQNWCLRHTGRTGHDLFRRVVTDHARVTHDE</sequence>
<dbReference type="EMBL" id="JBHSOE010000003">
    <property type="protein sequence ID" value="MFC5654400.1"/>
    <property type="molecule type" value="Genomic_DNA"/>
</dbReference>
<accession>A0ABW0WDP1</accession>
<dbReference type="RefSeq" id="WP_344347168.1">
    <property type="nucleotide sequence ID" value="NZ_BAAASM010000009.1"/>
</dbReference>
<organism evidence="2 3">
    <name type="scientific">Streptomyces nogalater</name>
    <dbReference type="NCBI Taxonomy" id="38314"/>
    <lineage>
        <taxon>Bacteria</taxon>
        <taxon>Bacillati</taxon>
        <taxon>Actinomycetota</taxon>
        <taxon>Actinomycetes</taxon>
        <taxon>Kitasatosporales</taxon>
        <taxon>Streptomycetaceae</taxon>
        <taxon>Streptomyces</taxon>
    </lineage>
</organism>
<evidence type="ECO:0000313" key="3">
    <source>
        <dbReference type="Proteomes" id="UP001596065"/>
    </source>
</evidence>
<feature type="domain" description="DUF7848" evidence="1">
    <location>
        <begin position="1"/>
        <end position="75"/>
    </location>
</feature>
<gene>
    <name evidence="2" type="ORF">ACFP3J_02690</name>
</gene>
<dbReference type="Proteomes" id="UP001596065">
    <property type="component" value="Unassembled WGS sequence"/>
</dbReference>
<protein>
    <recommendedName>
        <fullName evidence="1">DUF7848 domain-containing protein</fullName>
    </recommendedName>
</protein>